<comment type="subcellular location">
    <subcellularLocation>
        <location evidence="1 11">Cytoplasm</location>
    </subcellularLocation>
</comment>
<comment type="similarity">
    <text evidence="2 11">Belongs to the peptidase C54 family.</text>
</comment>
<dbReference type="EC" id="3.4.22.-" evidence="11"/>
<evidence type="ECO:0000256" key="5">
    <source>
        <dbReference type="ARBA" id="ARBA00022670"/>
    </source>
</evidence>
<keyword evidence="6 11" id="KW-0378">Hydrolase</keyword>
<evidence type="ECO:0000256" key="10">
    <source>
        <dbReference type="ARBA" id="ARBA00029362"/>
    </source>
</evidence>
<dbReference type="AlphaFoldDB" id="A0A0L0FBJ6"/>
<gene>
    <name evidence="14" type="ORF">SARC_13347</name>
</gene>
<evidence type="ECO:0000256" key="11">
    <source>
        <dbReference type="RuleBase" id="RU363115"/>
    </source>
</evidence>
<accession>A0A0L0FBJ6</accession>
<feature type="region of interest" description="Disordered" evidence="12">
    <location>
        <begin position="226"/>
        <end position="262"/>
    </location>
</feature>
<evidence type="ECO:0000256" key="12">
    <source>
        <dbReference type="SAM" id="MobiDB-lite"/>
    </source>
</evidence>
<evidence type="ECO:0000256" key="9">
    <source>
        <dbReference type="ARBA" id="ARBA00023006"/>
    </source>
</evidence>
<dbReference type="PANTHER" id="PTHR22624:SF49">
    <property type="entry name" value="CYSTEINE PROTEASE"/>
    <property type="match status" value="1"/>
</dbReference>
<keyword evidence="5 11" id="KW-0645">Protease</keyword>
<evidence type="ECO:0000256" key="8">
    <source>
        <dbReference type="ARBA" id="ARBA00022927"/>
    </source>
</evidence>
<dbReference type="Pfam" id="PF03416">
    <property type="entry name" value="Peptidase_C54"/>
    <property type="match status" value="2"/>
</dbReference>
<comment type="function">
    <text evidence="11">Cysteine protease that plays a key role in autophagy by mediating both proteolytic activation and delipidation of ATG8 family proteins.</text>
</comment>
<dbReference type="OrthoDB" id="2960936at2759"/>
<comment type="catalytic activity">
    <reaction evidence="10">
        <text>[protein]-C-terminal L-amino acid-glycyl-phosphatidylethanolamide + H2O = [protein]-C-terminal L-amino acid-glycine + a 1,2-diacyl-sn-glycero-3-phosphoethanolamine</text>
        <dbReference type="Rhea" id="RHEA:67548"/>
        <dbReference type="Rhea" id="RHEA-COMP:17323"/>
        <dbReference type="Rhea" id="RHEA-COMP:17324"/>
        <dbReference type="ChEBI" id="CHEBI:15377"/>
        <dbReference type="ChEBI" id="CHEBI:64612"/>
        <dbReference type="ChEBI" id="CHEBI:172940"/>
        <dbReference type="ChEBI" id="CHEBI:172941"/>
    </reaction>
    <physiologicalReaction direction="left-to-right" evidence="10">
        <dbReference type="Rhea" id="RHEA:67549"/>
    </physiologicalReaction>
</comment>
<dbReference type="SUPFAM" id="SSF54001">
    <property type="entry name" value="Cysteine proteinases"/>
    <property type="match status" value="1"/>
</dbReference>
<dbReference type="GO" id="GO:0035973">
    <property type="term" value="P:aggrephagy"/>
    <property type="evidence" value="ECO:0007669"/>
    <property type="project" value="TreeGrafter"/>
</dbReference>
<evidence type="ECO:0000313" key="14">
    <source>
        <dbReference type="EMBL" id="KNC74094.1"/>
    </source>
</evidence>
<dbReference type="RefSeq" id="XP_014147996.1">
    <property type="nucleotide sequence ID" value="XM_014292521.1"/>
</dbReference>
<feature type="region of interest" description="Disordered" evidence="12">
    <location>
        <begin position="414"/>
        <end position="454"/>
    </location>
</feature>
<keyword evidence="8 11" id="KW-0653">Protein transport</keyword>
<feature type="non-terminal residue" evidence="14">
    <location>
        <position position="535"/>
    </location>
</feature>
<dbReference type="eggNOG" id="KOG2674">
    <property type="taxonomic scope" value="Eukaryota"/>
</dbReference>
<keyword evidence="7" id="KW-0788">Thiol protease</keyword>
<reference evidence="14 15" key="1">
    <citation type="submission" date="2011-02" db="EMBL/GenBank/DDBJ databases">
        <title>The Genome Sequence of Sphaeroforma arctica JP610.</title>
        <authorList>
            <consortium name="The Broad Institute Genome Sequencing Platform"/>
            <person name="Russ C."/>
            <person name="Cuomo C."/>
            <person name="Young S.K."/>
            <person name="Zeng Q."/>
            <person name="Gargeya S."/>
            <person name="Alvarado L."/>
            <person name="Berlin A."/>
            <person name="Chapman S.B."/>
            <person name="Chen Z."/>
            <person name="Freedman E."/>
            <person name="Gellesch M."/>
            <person name="Goldberg J."/>
            <person name="Griggs A."/>
            <person name="Gujja S."/>
            <person name="Heilman E."/>
            <person name="Heiman D."/>
            <person name="Howarth C."/>
            <person name="Mehta T."/>
            <person name="Neiman D."/>
            <person name="Pearson M."/>
            <person name="Roberts A."/>
            <person name="Saif S."/>
            <person name="Shea T."/>
            <person name="Shenoy N."/>
            <person name="Sisk P."/>
            <person name="Stolte C."/>
            <person name="Sykes S."/>
            <person name="White J."/>
            <person name="Yandava C."/>
            <person name="Burger G."/>
            <person name="Gray M.W."/>
            <person name="Holland P.W.H."/>
            <person name="King N."/>
            <person name="Lang F.B.F."/>
            <person name="Roger A.J."/>
            <person name="Ruiz-Trillo I."/>
            <person name="Haas B."/>
            <person name="Nusbaum C."/>
            <person name="Birren B."/>
        </authorList>
    </citation>
    <scope>NUCLEOTIDE SEQUENCE [LARGE SCALE GENOMIC DNA]</scope>
    <source>
        <strain evidence="14 15">JP610</strain>
    </source>
</reference>
<feature type="domain" description="Peptidase C54 catalytic" evidence="13">
    <location>
        <begin position="64"/>
        <end position="136"/>
    </location>
</feature>
<dbReference type="STRING" id="667725.A0A0L0FBJ6"/>
<dbReference type="InterPro" id="IPR038765">
    <property type="entry name" value="Papain-like_cys_pep_sf"/>
</dbReference>
<dbReference type="InterPro" id="IPR005078">
    <property type="entry name" value="Peptidase_C54"/>
</dbReference>
<dbReference type="PANTHER" id="PTHR22624">
    <property type="entry name" value="CYSTEINE PROTEASE ATG4"/>
    <property type="match status" value="1"/>
</dbReference>
<evidence type="ECO:0000256" key="6">
    <source>
        <dbReference type="ARBA" id="ARBA00022801"/>
    </source>
</evidence>
<evidence type="ECO:0000256" key="2">
    <source>
        <dbReference type="ARBA" id="ARBA00010958"/>
    </source>
</evidence>
<dbReference type="GO" id="GO:0034727">
    <property type="term" value="P:piecemeal microautophagy of the nucleus"/>
    <property type="evidence" value="ECO:0007669"/>
    <property type="project" value="TreeGrafter"/>
</dbReference>
<protein>
    <recommendedName>
        <fullName evidence="11">Cysteine protease</fullName>
        <ecNumber evidence="11">3.4.22.-</ecNumber>
    </recommendedName>
</protein>
<feature type="compositionally biased region" description="Low complexity" evidence="12">
    <location>
        <begin position="14"/>
        <end position="31"/>
    </location>
</feature>
<keyword evidence="4 11" id="KW-0963">Cytoplasm</keyword>
<proteinExistence type="inferred from homology"/>
<feature type="compositionally biased region" description="Basic and acidic residues" evidence="12">
    <location>
        <begin position="235"/>
        <end position="245"/>
    </location>
</feature>
<dbReference type="GeneID" id="25913851"/>
<name>A0A0L0FBJ6_9EUKA</name>
<dbReference type="GO" id="GO:0016485">
    <property type="term" value="P:protein processing"/>
    <property type="evidence" value="ECO:0007669"/>
    <property type="project" value="TreeGrafter"/>
</dbReference>
<sequence>GWRWQKSSDEDPSDTTNHSTDSNSNPNSDGTENGISVPSSPHTRSNAYSPPHKYKEPHILSPRSSSENERYRQVISCFRDAPTSPYSIHAIAYEGVALDKHIGQWFGPTTVAQAIRRLCEHEQLKPLHAHAHAAEEEPVSKPIPLQHTTSIGSDSIGIAIGGKEEGLTIATYIAMDGVVGKDDMDIALYSYIERKQKAHVAATAQRRAKKAKIVLQKDGQRGVSKACRSYNATEPRARSKSREAGEAVQNAKDMGSAGNRDEIYSCGESNEVKHGLRDDWDGLDVTDTDIHNMDTHQQSHAQADRAASKDISTHTEIHYDLKNPADGYSNRHTKAQTNTGLGSAKNRIEDRYKEDIDGEGGYVLAEGVRTPEADRDAGLVEGGLVPVGNVGKDYDVISLDKSLSVNRTLQGMSISEKTDEDTDSDECIDTPVHRHGREGETEDKSRTHEEEQEELDNTPLLLMIPLRLGLDYINTCYIHQLKKVLMMPSSTGFIGGKPNSAYYFIGYKGSDVIFIDPHLTQPTVATQANGRINTE</sequence>
<keyword evidence="15" id="KW-1185">Reference proteome</keyword>
<dbReference type="InterPro" id="IPR046792">
    <property type="entry name" value="Peptidase_C54_cat"/>
</dbReference>
<feature type="compositionally biased region" description="Acidic residues" evidence="12">
    <location>
        <begin position="418"/>
        <end position="428"/>
    </location>
</feature>
<feature type="region of interest" description="Disordered" evidence="12">
    <location>
        <begin position="1"/>
        <end position="67"/>
    </location>
</feature>
<evidence type="ECO:0000313" key="15">
    <source>
        <dbReference type="Proteomes" id="UP000054560"/>
    </source>
</evidence>
<feature type="compositionally biased region" description="Basic and acidic residues" evidence="12">
    <location>
        <begin position="437"/>
        <end position="449"/>
    </location>
</feature>
<evidence type="ECO:0000256" key="7">
    <source>
        <dbReference type="ARBA" id="ARBA00022807"/>
    </source>
</evidence>
<dbReference type="Proteomes" id="UP000054560">
    <property type="component" value="Unassembled WGS sequence"/>
</dbReference>
<dbReference type="GO" id="GO:0005737">
    <property type="term" value="C:cytoplasm"/>
    <property type="evidence" value="ECO:0007669"/>
    <property type="project" value="UniProtKB-SubCell"/>
</dbReference>
<evidence type="ECO:0000256" key="3">
    <source>
        <dbReference type="ARBA" id="ARBA00022448"/>
    </source>
</evidence>
<evidence type="ECO:0000259" key="13">
    <source>
        <dbReference type="Pfam" id="PF03416"/>
    </source>
</evidence>
<feature type="non-terminal residue" evidence="14">
    <location>
        <position position="1"/>
    </location>
</feature>
<feature type="compositionally biased region" description="Polar residues" evidence="12">
    <location>
        <begin position="33"/>
        <end position="48"/>
    </location>
</feature>
<keyword evidence="3" id="KW-0813">Transport</keyword>
<keyword evidence="9 11" id="KW-0072">Autophagy</keyword>
<dbReference type="GO" id="GO:0015031">
    <property type="term" value="P:protein transport"/>
    <property type="evidence" value="ECO:0007669"/>
    <property type="project" value="UniProtKB-KW"/>
</dbReference>
<dbReference type="GO" id="GO:0000045">
    <property type="term" value="P:autophagosome assembly"/>
    <property type="evidence" value="ECO:0007669"/>
    <property type="project" value="TreeGrafter"/>
</dbReference>
<evidence type="ECO:0000256" key="4">
    <source>
        <dbReference type="ARBA" id="ARBA00022490"/>
    </source>
</evidence>
<dbReference type="EMBL" id="KQ244771">
    <property type="protein sequence ID" value="KNC74094.1"/>
    <property type="molecule type" value="Genomic_DNA"/>
</dbReference>
<dbReference type="GO" id="GO:0000423">
    <property type="term" value="P:mitophagy"/>
    <property type="evidence" value="ECO:0007669"/>
    <property type="project" value="TreeGrafter"/>
</dbReference>
<organism evidence="14 15">
    <name type="scientific">Sphaeroforma arctica JP610</name>
    <dbReference type="NCBI Taxonomy" id="667725"/>
    <lineage>
        <taxon>Eukaryota</taxon>
        <taxon>Ichthyosporea</taxon>
        <taxon>Ichthyophonida</taxon>
        <taxon>Sphaeroforma</taxon>
    </lineage>
</organism>
<evidence type="ECO:0000256" key="1">
    <source>
        <dbReference type="ARBA" id="ARBA00004496"/>
    </source>
</evidence>
<dbReference type="GO" id="GO:0004197">
    <property type="term" value="F:cysteine-type endopeptidase activity"/>
    <property type="evidence" value="ECO:0007669"/>
    <property type="project" value="TreeGrafter"/>
</dbReference>
<dbReference type="GO" id="GO:0019786">
    <property type="term" value="F:protein-phosphatidylethanolamide deconjugating activity"/>
    <property type="evidence" value="ECO:0007669"/>
    <property type="project" value="InterPro"/>
</dbReference>
<feature type="domain" description="Peptidase C54 catalytic" evidence="13">
    <location>
        <begin position="446"/>
        <end position="527"/>
    </location>
</feature>